<dbReference type="AlphaFoldDB" id="A0A699L9V6"/>
<evidence type="ECO:0000256" key="1">
    <source>
        <dbReference type="SAM" id="SignalP"/>
    </source>
</evidence>
<proteinExistence type="predicted"/>
<dbReference type="EMBL" id="BKCJ010585296">
    <property type="protein sequence ID" value="GFB25073.1"/>
    <property type="molecule type" value="Genomic_DNA"/>
</dbReference>
<feature type="non-terminal residue" evidence="2">
    <location>
        <position position="1"/>
    </location>
</feature>
<accession>A0A699L9V6</accession>
<evidence type="ECO:0000313" key="2">
    <source>
        <dbReference type="EMBL" id="GFB25073.1"/>
    </source>
</evidence>
<gene>
    <name evidence="2" type="ORF">Tci_697044</name>
</gene>
<keyword evidence="1" id="KW-0732">Signal</keyword>
<name>A0A699L9V6_TANCI</name>
<feature type="signal peptide" evidence="1">
    <location>
        <begin position="1"/>
        <end position="16"/>
    </location>
</feature>
<protein>
    <submittedName>
        <fullName evidence="2">Uncharacterized protein</fullName>
    </submittedName>
</protein>
<feature type="chain" id="PRO_5025456403" evidence="1">
    <location>
        <begin position="17"/>
        <end position="77"/>
    </location>
</feature>
<comment type="caution">
    <text evidence="2">The sequence shown here is derived from an EMBL/GenBank/DDBJ whole genome shotgun (WGS) entry which is preliminary data.</text>
</comment>
<sequence length="77" mass="8662">SLSAITLTFCFIEVCAIRTALFRVAGLEKEDKIPPSSSTSSLPTFSWSQLLFPKWPPASSTKSRPDLGRWQQRTLLY</sequence>
<organism evidence="2">
    <name type="scientific">Tanacetum cinerariifolium</name>
    <name type="common">Dalmatian daisy</name>
    <name type="synonym">Chrysanthemum cinerariifolium</name>
    <dbReference type="NCBI Taxonomy" id="118510"/>
    <lineage>
        <taxon>Eukaryota</taxon>
        <taxon>Viridiplantae</taxon>
        <taxon>Streptophyta</taxon>
        <taxon>Embryophyta</taxon>
        <taxon>Tracheophyta</taxon>
        <taxon>Spermatophyta</taxon>
        <taxon>Magnoliopsida</taxon>
        <taxon>eudicotyledons</taxon>
        <taxon>Gunneridae</taxon>
        <taxon>Pentapetalae</taxon>
        <taxon>asterids</taxon>
        <taxon>campanulids</taxon>
        <taxon>Asterales</taxon>
        <taxon>Asteraceae</taxon>
        <taxon>Asteroideae</taxon>
        <taxon>Anthemideae</taxon>
        <taxon>Anthemidinae</taxon>
        <taxon>Tanacetum</taxon>
    </lineage>
</organism>
<reference evidence="2" key="1">
    <citation type="journal article" date="2019" name="Sci. Rep.">
        <title>Draft genome of Tanacetum cinerariifolium, the natural source of mosquito coil.</title>
        <authorList>
            <person name="Yamashiro T."/>
            <person name="Shiraishi A."/>
            <person name="Satake H."/>
            <person name="Nakayama K."/>
        </authorList>
    </citation>
    <scope>NUCLEOTIDE SEQUENCE</scope>
</reference>